<organism evidence="3 4">
    <name type="scientific">Actinoplanes aureus</name>
    <dbReference type="NCBI Taxonomy" id="2792083"/>
    <lineage>
        <taxon>Bacteria</taxon>
        <taxon>Bacillati</taxon>
        <taxon>Actinomycetota</taxon>
        <taxon>Actinomycetes</taxon>
        <taxon>Micromonosporales</taxon>
        <taxon>Micromonosporaceae</taxon>
        <taxon>Actinoplanes</taxon>
    </lineage>
</organism>
<dbReference type="Proteomes" id="UP000598146">
    <property type="component" value="Unassembled WGS sequence"/>
</dbReference>
<dbReference type="SUPFAM" id="SSF56601">
    <property type="entry name" value="beta-lactamase/transpeptidase-like"/>
    <property type="match status" value="1"/>
</dbReference>
<evidence type="ECO:0000256" key="1">
    <source>
        <dbReference type="SAM" id="SignalP"/>
    </source>
</evidence>
<evidence type="ECO:0000313" key="3">
    <source>
        <dbReference type="EMBL" id="MBG0564576.1"/>
    </source>
</evidence>
<dbReference type="AlphaFoldDB" id="A0A931CC09"/>
<dbReference type="Gene3D" id="3.40.710.10">
    <property type="entry name" value="DD-peptidase/beta-lactamase superfamily"/>
    <property type="match status" value="1"/>
</dbReference>
<protein>
    <submittedName>
        <fullName evidence="3">Beta-lactamase family protein</fullName>
    </submittedName>
</protein>
<proteinExistence type="predicted"/>
<dbReference type="Pfam" id="PF00144">
    <property type="entry name" value="Beta-lactamase"/>
    <property type="match status" value="1"/>
</dbReference>
<feature type="chain" id="PRO_5039554440" evidence="1">
    <location>
        <begin position="23"/>
        <end position="371"/>
    </location>
</feature>
<dbReference type="InterPro" id="IPR001466">
    <property type="entry name" value="Beta-lactam-related"/>
</dbReference>
<comment type="caution">
    <text evidence="3">The sequence shown here is derived from an EMBL/GenBank/DDBJ whole genome shotgun (WGS) entry which is preliminary data.</text>
</comment>
<reference evidence="3" key="1">
    <citation type="submission" date="2020-11" db="EMBL/GenBank/DDBJ databases">
        <title>Isolation and identification of active actinomycetes.</title>
        <authorList>
            <person name="Sun X."/>
        </authorList>
    </citation>
    <scope>NUCLEOTIDE SEQUENCE</scope>
    <source>
        <strain evidence="3">NEAU-A11</strain>
    </source>
</reference>
<evidence type="ECO:0000313" key="4">
    <source>
        <dbReference type="Proteomes" id="UP000598146"/>
    </source>
</evidence>
<gene>
    <name evidence="3" type="ORF">I4J89_24310</name>
</gene>
<sequence length="371" mass="40163">MAAFTVRLLTALVLLLPGSAAAAAGTDPLRRALDGLVAAGAPGALLLDRDGRHTARLTSGVADLATGRPARITDRFRAASLMKSYTAVVVLQLVQERRLGLDDAVDRLLPGVIPHGYGRGVTVRHLLQNTSGLFNFNDDPRVLAPYLAGDLGHVWTPQQLLDIAFEHPPLYRPGTGFNYSDTNFFLAAYIVEAVTGRSFDHELRARILRPLRLTGTDLPRTADIWGPHLHGYFPLGDPPVATDLTYLYPWAWAAGGLTSTVTDTARFYRALFGGELLGPRLMREMMTNTVPDPDTDLPSSSGLGVQRWTPCGVAWGHSGNVAGYLVYAWISPDTRRQTVLAINGDPQLLGAAGMAVYNDVLIRAFCGRRSP</sequence>
<dbReference type="EMBL" id="JADQTO010000011">
    <property type="protein sequence ID" value="MBG0564576.1"/>
    <property type="molecule type" value="Genomic_DNA"/>
</dbReference>
<dbReference type="PANTHER" id="PTHR46825:SF7">
    <property type="entry name" value="D-ALANYL-D-ALANINE CARBOXYPEPTIDASE"/>
    <property type="match status" value="1"/>
</dbReference>
<keyword evidence="1" id="KW-0732">Signal</keyword>
<dbReference type="PANTHER" id="PTHR46825">
    <property type="entry name" value="D-ALANYL-D-ALANINE-CARBOXYPEPTIDASE/ENDOPEPTIDASE AMPH"/>
    <property type="match status" value="1"/>
</dbReference>
<accession>A0A931CC09</accession>
<feature type="domain" description="Beta-lactamase-related" evidence="2">
    <location>
        <begin position="30"/>
        <end position="347"/>
    </location>
</feature>
<keyword evidence="4" id="KW-1185">Reference proteome</keyword>
<evidence type="ECO:0000259" key="2">
    <source>
        <dbReference type="Pfam" id="PF00144"/>
    </source>
</evidence>
<name>A0A931CC09_9ACTN</name>
<dbReference type="InterPro" id="IPR012338">
    <property type="entry name" value="Beta-lactam/transpept-like"/>
</dbReference>
<dbReference type="RefSeq" id="WP_196416350.1">
    <property type="nucleotide sequence ID" value="NZ_JADQTO010000011.1"/>
</dbReference>
<feature type="signal peptide" evidence="1">
    <location>
        <begin position="1"/>
        <end position="22"/>
    </location>
</feature>
<dbReference type="InterPro" id="IPR050491">
    <property type="entry name" value="AmpC-like"/>
</dbReference>